<evidence type="ECO:0000256" key="1">
    <source>
        <dbReference type="SAM" id="Phobius"/>
    </source>
</evidence>
<accession>A0A392NIN2</accession>
<protein>
    <submittedName>
        <fullName evidence="3">RNA-directed DNA polymerase (Reverse transcriptase)</fullName>
    </submittedName>
</protein>
<keyword evidence="4" id="KW-1185">Reference proteome</keyword>
<keyword evidence="3" id="KW-0808">Transferase</keyword>
<feature type="non-terminal residue" evidence="3">
    <location>
        <position position="161"/>
    </location>
</feature>
<organism evidence="3 4">
    <name type="scientific">Trifolium medium</name>
    <dbReference type="NCBI Taxonomy" id="97028"/>
    <lineage>
        <taxon>Eukaryota</taxon>
        <taxon>Viridiplantae</taxon>
        <taxon>Streptophyta</taxon>
        <taxon>Embryophyta</taxon>
        <taxon>Tracheophyta</taxon>
        <taxon>Spermatophyta</taxon>
        <taxon>Magnoliopsida</taxon>
        <taxon>eudicotyledons</taxon>
        <taxon>Gunneridae</taxon>
        <taxon>Pentapetalae</taxon>
        <taxon>rosids</taxon>
        <taxon>fabids</taxon>
        <taxon>Fabales</taxon>
        <taxon>Fabaceae</taxon>
        <taxon>Papilionoideae</taxon>
        <taxon>50 kb inversion clade</taxon>
        <taxon>NPAAA clade</taxon>
        <taxon>Hologalegina</taxon>
        <taxon>IRL clade</taxon>
        <taxon>Trifolieae</taxon>
        <taxon>Trifolium</taxon>
    </lineage>
</organism>
<dbReference type="InterPro" id="IPR002156">
    <property type="entry name" value="RNaseH_domain"/>
</dbReference>
<dbReference type="AlphaFoldDB" id="A0A392NIN2"/>
<reference evidence="3 4" key="1">
    <citation type="journal article" date="2018" name="Front. Plant Sci.">
        <title>Red Clover (Trifolium pratense) and Zigzag Clover (T. medium) - A Picture of Genomic Similarities and Differences.</title>
        <authorList>
            <person name="Dluhosova J."/>
            <person name="Istvanek J."/>
            <person name="Nedelnik J."/>
            <person name="Repkova J."/>
        </authorList>
    </citation>
    <scope>NUCLEOTIDE SEQUENCE [LARGE SCALE GENOMIC DNA]</scope>
    <source>
        <strain evidence="4">cv. 10/8</strain>
        <tissue evidence="3">Leaf</tissue>
    </source>
</reference>
<evidence type="ECO:0000313" key="4">
    <source>
        <dbReference type="Proteomes" id="UP000265520"/>
    </source>
</evidence>
<keyword evidence="1" id="KW-0812">Transmembrane</keyword>
<keyword evidence="1" id="KW-0472">Membrane</keyword>
<dbReference type="GO" id="GO:0004523">
    <property type="term" value="F:RNA-DNA hybrid ribonuclease activity"/>
    <property type="evidence" value="ECO:0007669"/>
    <property type="project" value="InterPro"/>
</dbReference>
<keyword evidence="1" id="KW-1133">Transmembrane helix</keyword>
<dbReference type="GO" id="GO:0003964">
    <property type="term" value="F:RNA-directed DNA polymerase activity"/>
    <property type="evidence" value="ECO:0007669"/>
    <property type="project" value="UniProtKB-KW"/>
</dbReference>
<evidence type="ECO:0000259" key="2">
    <source>
        <dbReference type="Pfam" id="PF13456"/>
    </source>
</evidence>
<proteinExistence type="predicted"/>
<name>A0A392NIN2_9FABA</name>
<keyword evidence="3" id="KW-0548">Nucleotidyltransferase</keyword>
<dbReference type="EMBL" id="LXQA010039717">
    <property type="protein sequence ID" value="MCH99223.1"/>
    <property type="molecule type" value="Genomic_DNA"/>
</dbReference>
<dbReference type="InterPro" id="IPR044730">
    <property type="entry name" value="RNase_H-like_dom_plant"/>
</dbReference>
<gene>
    <name evidence="3" type="ORF">A2U01_0020234</name>
</gene>
<dbReference type="Pfam" id="PF13456">
    <property type="entry name" value="RVT_3"/>
    <property type="match status" value="1"/>
</dbReference>
<dbReference type="Proteomes" id="UP000265520">
    <property type="component" value="Unassembled WGS sequence"/>
</dbReference>
<dbReference type="Gene3D" id="3.30.420.10">
    <property type="entry name" value="Ribonuclease H-like superfamily/Ribonuclease H"/>
    <property type="match status" value="1"/>
</dbReference>
<dbReference type="CDD" id="cd06222">
    <property type="entry name" value="RNase_H_like"/>
    <property type="match status" value="1"/>
</dbReference>
<feature type="transmembrane region" description="Helical" evidence="1">
    <location>
        <begin position="114"/>
        <end position="131"/>
    </location>
</feature>
<dbReference type="InterPro" id="IPR012337">
    <property type="entry name" value="RNaseH-like_sf"/>
</dbReference>
<dbReference type="GO" id="GO:0003676">
    <property type="term" value="F:nucleic acid binding"/>
    <property type="evidence" value="ECO:0007669"/>
    <property type="project" value="InterPro"/>
</dbReference>
<dbReference type="InterPro" id="IPR036397">
    <property type="entry name" value="RNaseH_sf"/>
</dbReference>
<feature type="domain" description="RNase H type-1" evidence="2">
    <location>
        <begin position="56"/>
        <end position="112"/>
    </location>
</feature>
<keyword evidence="3" id="KW-0695">RNA-directed DNA polymerase</keyword>
<comment type="caution">
    <text evidence="3">The sequence shown here is derived from an EMBL/GenBank/DDBJ whole genome shotgun (WGS) entry which is preliminary data.</text>
</comment>
<sequence>MSASSTYTLCSLHDEYFLHCIWDREFSHSLWNHIGFNNLGFFSNMNVYDWLKQGVTDGSCIGSPVRSGFGSIIRNTFGHYLAGFPGFIQGFSDILLAELYAIYKGLLLAKNMSVLMNLFATLILYIVSTSFKDADFLTHVSPPNGVRDLLRNDAMGTLFLR</sequence>
<dbReference type="SUPFAM" id="SSF53098">
    <property type="entry name" value="Ribonuclease H-like"/>
    <property type="match status" value="1"/>
</dbReference>
<evidence type="ECO:0000313" key="3">
    <source>
        <dbReference type="EMBL" id="MCH99223.1"/>
    </source>
</evidence>